<evidence type="ECO:0000256" key="4">
    <source>
        <dbReference type="ARBA" id="ARBA00022741"/>
    </source>
</evidence>
<dbReference type="PANTHER" id="PTHR11042:SF136">
    <property type="entry name" value="EIF-2-ALPHA KINASE GCN2"/>
    <property type="match status" value="1"/>
</dbReference>
<feature type="region of interest" description="Disordered" evidence="13">
    <location>
        <begin position="595"/>
        <end position="619"/>
    </location>
</feature>
<accession>A0A1J1HIV3</accession>
<keyword evidence="6 11" id="KW-0067">ATP-binding</keyword>
<evidence type="ECO:0000313" key="16">
    <source>
        <dbReference type="EMBL" id="CRK86209.1"/>
    </source>
</evidence>
<feature type="domain" description="RWD" evidence="15">
    <location>
        <begin position="13"/>
        <end position="124"/>
    </location>
</feature>
<dbReference type="SUPFAM" id="SSF54495">
    <property type="entry name" value="UBC-like"/>
    <property type="match status" value="1"/>
</dbReference>
<dbReference type="EC" id="2.7.11.1" evidence="1"/>
<feature type="region of interest" description="Disordered" evidence="13">
    <location>
        <begin position="148"/>
        <end position="169"/>
    </location>
</feature>
<comment type="similarity">
    <text evidence="7">Belongs to the protein kinase superfamily. Ser/Thr protein kinase family. GCN2 subfamily.</text>
</comment>
<feature type="compositionally biased region" description="Polar residues" evidence="13">
    <location>
        <begin position="191"/>
        <end position="204"/>
    </location>
</feature>
<keyword evidence="5" id="KW-0418">Kinase</keyword>
<evidence type="ECO:0000256" key="8">
    <source>
        <dbReference type="ARBA" id="ARBA00047899"/>
    </source>
</evidence>
<evidence type="ECO:0000256" key="9">
    <source>
        <dbReference type="ARBA" id="ARBA00048679"/>
    </source>
</evidence>
<dbReference type="EMBL" id="CVRI01000001">
    <property type="protein sequence ID" value="CRK86209.1"/>
    <property type="molecule type" value="Genomic_DNA"/>
</dbReference>
<dbReference type="Gene3D" id="3.30.200.20">
    <property type="entry name" value="Phosphorylase Kinase, domain 1"/>
    <property type="match status" value="1"/>
</dbReference>
<evidence type="ECO:0000256" key="7">
    <source>
        <dbReference type="ARBA" id="ARBA00037982"/>
    </source>
</evidence>
<evidence type="ECO:0000256" key="2">
    <source>
        <dbReference type="ARBA" id="ARBA00022527"/>
    </source>
</evidence>
<evidence type="ECO:0000256" key="3">
    <source>
        <dbReference type="ARBA" id="ARBA00022679"/>
    </source>
</evidence>
<feature type="compositionally biased region" description="Acidic residues" evidence="13">
    <location>
        <begin position="605"/>
        <end position="619"/>
    </location>
</feature>
<keyword evidence="17" id="KW-1185">Reference proteome</keyword>
<dbReference type="FunFam" id="3.10.110.10:FF:000050">
    <property type="entry name" value="eIF-2-alpha kinase GCN2"/>
    <property type="match status" value="1"/>
</dbReference>
<dbReference type="InterPro" id="IPR016135">
    <property type="entry name" value="UBQ-conjugating_enzyme/RWD"/>
</dbReference>
<dbReference type="GO" id="GO:0000077">
    <property type="term" value="P:DNA damage checkpoint signaling"/>
    <property type="evidence" value="ECO:0007669"/>
    <property type="project" value="InterPro"/>
</dbReference>
<dbReference type="PANTHER" id="PTHR11042">
    <property type="entry name" value="EUKARYOTIC TRANSLATION INITIATION FACTOR 2-ALPHA KINASE EIF2-ALPHA KINASE -RELATED"/>
    <property type="match status" value="1"/>
</dbReference>
<dbReference type="InterPro" id="IPR000719">
    <property type="entry name" value="Prot_kinase_dom"/>
</dbReference>
<evidence type="ECO:0000256" key="1">
    <source>
        <dbReference type="ARBA" id="ARBA00012513"/>
    </source>
</evidence>
<dbReference type="InterPro" id="IPR017441">
    <property type="entry name" value="Protein_kinase_ATP_BS"/>
</dbReference>
<feature type="binding site" evidence="11">
    <location>
        <begin position="503"/>
        <end position="511"/>
    </location>
    <ligand>
        <name>ATP</name>
        <dbReference type="ChEBI" id="CHEBI:30616"/>
    </ligand>
</feature>
<feature type="active site" description="Proton acceptor" evidence="10">
    <location>
        <position position="737"/>
    </location>
</feature>
<keyword evidence="2" id="KW-0723">Serine/threonine-protein kinase</keyword>
<dbReference type="GO" id="GO:0005634">
    <property type="term" value="C:nucleus"/>
    <property type="evidence" value="ECO:0007669"/>
    <property type="project" value="TreeGrafter"/>
</dbReference>
<dbReference type="Pfam" id="PF00069">
    <property type="entry name" value="Pkinase"/>
    <property type="match status" value="3"/>
</dbReference>
<evidence type="ECO:0000259" key="14">
    <source>
        <dbReference type="PROSITE" id="PS50011"/>
    </source>
</evidence>
<evidence type="ECO:0000256" key="6">
    <source>
        <dbReference type="ARBA" id="ARBA00022840"/>
    </source>
</evidence>
<dbReference type="PIRSF" id="PIRSF000660">
    <property type="entry name" value="Ser/Thr_PK_GCN2"/>
    <property type="match status" value="1"/>
</dbReference>
<feature type="domain" description="Protein kinase" evidence="14">
    <location>
        <begin position="232"/>
        <end position="503"/>
    </location>
</feature>
<dbReference type="InterPro" id="IPR016255">
    <property type="entry name" value="Gcn2"/>
</dbReference>
<evidence type="ECO:0000256" key="12">
    <source>
        <dbReference type="PROSITE-ProRule" id="PRU10141"/>
    </source>
</evidence>
<comment type="catalytic activity">
    <reaction evidence="9">
        <text>L-seryl-[protein] + ATP = O-phospho-L-seryl-[protein] + ADP + H(+)</text>
        <dbReference type="Rhea" id="RHEA:17989"/>
        <dbReference type="Rhea" id="RHEA-COMP:9863"/>
        <dbReference type="Rhea" id="RHEA-COMP:11604"/>
        <dbReference type="ChEBI" id="CHEBI:15378"/>
        <dbReference type="ChEBI" id="CHEBI:29999"/>
        <dbReference type="ChEBI" id="CHEBI:30616"/>
        <dbReference type="ChEBI" id="CHEBI:83421"/>
        <dbReference type="ChEBI" id="CHEBI:456216"/>
        <dbReference type="EC" id="2.7.11.1"/>
    </reaction>
</comment>
<dbReference type="Gene3D" id="3.10.110.10">
    <property type="entry name" value="Ubiquitin Conjugating Enzyme"/>
    <property type="match status" value="1"/>
</dbReference>
<dbReference type="SUPFAM" id="SSF55681">
    <property type="entry name" value="Class II aaRS and biotin synthetases"/>
    <property type="match status" value="1"/>
</dbReference>
<dbReference type="Proteomes" id="UP000183832">
    <property type="component" value="Unassembled WGS sequence"/>
</dbReference>
<feature type="binding site" evidence="11 12">
    <location>
        <position position="526"/>
    </location>
    <ligand>
        <name>ATP</name>
        <dbReference type="ChEBI" id="CHEBI:30616"/>
    </ligand>
</feature>
<dbReference type="CDD" id="cd14046">
    <property type="entry name" value="STKc_EIF2AK4_GCN2_rpt2"/>
    <property type="match status" value="1"/>
</dbReference>
<sequence>MESKETYRDRQENELEVLKSIFGDELTDLRCEQEKAKFLNIKIDLTPQKDSKISQVFCGISLHVICPKNYPKVTPKIILENPKGLQDEDVVKLQNLLNKEAYKFRGEVMIFELCQLIQNFLHDHNRPQVPIDLPISESFYDTMLKNKQIQDQKRQEEIDKQEKRTKEQFQSDIIKRKEQLLKESKKRRSTVSESSPRHTSSNNSEDSKHLIEVCEDHRHSEIIYIPLTGRKIQKGACLGHSQKGCINYSGIDMTTGQLLYITEWTITNSQLEMKNLKPDELIETIEKKISDLSKLHHKYLVSYEAVVATKRKDFIHILLVQEFLLGISIYNISSGLGWSSEGASIVAKGVLEALIFLHNNGVSHGNILDSNVFMDNSGIIRISDFSFVPYLQDLMYDESPSADLPSLGSLIETLIPTPHLEMRDFINHCKSERTLSGSDLLNHRFLYPMIENPNSELSEEKKFLPNFPPPVERSQQVSTLFMAPVAASDHSRLEKEFEMIAFIGQGAYGDVLKVRNILDNRQYAIKRIPLSVKNIQLYKKMTREVELLSRLNHENVVRYFNSWIETQETALTEKSEEDESEMSFSFNRNSMVKTRSQNHLASMTVDDDSSEDDDDDDNDDSFSVGWKNFLGKPAKNLTSSDNSDGIEFVDSQGRVVEYEDEYNDDVENGNNKKYKNADHKVKRNIILYIQMEFCEKSTLRTAIDGNLYLEKERLWKLFREIVEGLAHIHQQGMIHRDLKPVNIFLDSKDHVKIGDFGLATTSVLALQHQLQADESQIANNQHQLMLGDSQTGQVGTALYVAPELAGNASKSTYNQKVDLYSLGIIFFEMCTPPLTTGMERIKVIASLRQSDVCLPQKILSDESHKNEVQLLKWLLDHNPNKRPTSEELLQSDLLPPAKLEAYELQELMRNVLANPQSRNYKYLIARCLAQESDKVCQLTYHTAMVQISPVFENVKNKIIQVFRKHGAIDVSTPLLSPYTKNASTDSTVKLMSHSGLIVTLPYNLREPLLKYVALNGIIFLRRYSIGRVYREKKIYNFHPKQNYEIAFDIVTPILGQLLVDAELISIANEIVRELDMLGQKTITFRINHTSLLRAIFLYFSVPKEKYKNILSLVSDCFEGKISRLNFKDSVKTLLPGKDQLIEILLMSDCSITSVNSTILKVLLKGRGEASSLAKGAIRELENVINLSQSLGVNIPINLCVGFSNGYENMSSGSIVWQMIGELKPGKLTVLACGGRYDNALDDYQKTAQNSGMSVVTRNMYCAGFSMALDKLVMCLSQSNDLNIYRTVVDLVVYVTGTRTPLKEVTPILKSLWSAGIKSCFLEASSSKEDEDSWARDLGANHIIVIGEDGRLRYKTWQQDRYFEKNVTKSEIIEYVKRNLNVDSNLMSDNFNHLLHRNSSVTSISSKNFDVPTSGVPALDVIFVMTTKINQNNRRRIENQVEQRLNATMKKFSKKETLAIFVIELDTKQVKSLISCIDPNPEDQSDCDFDALKEKFPKYKQKYLQEIYDEITERLEKNKHSGIVGIYSSPDSYFRLIL</sequence>
<name>A0A1J1HIV3_9DIPT</name>
<dbReference type="Gene3D" id="1.10.510.10">
    <property type="entry name" value="Transferase(Phosphotransferase) domain 1"/>
    <property type="match status" value="2"/>
</dbReference>
<dbReference type="PROSITE" id="PS50011">
    <property type="entry name" value="PROTEIN_KINASE_DOM"/>
    <property type="match status" value="2"/>
</dbReference>
<evidence type="ECO:0000256" key="11">
    <source>
        <dbReference type="PIRSR" id="PIRSR000660-2"/>
    </source>
</evidence>
<dbReference type="CDD" id="cd23823">
    <property type="entry name" value="RWD_GCN2"/>
    <property type="match status" value="1"/>
</dbReference>
<dbReference type="PROSITE" id="PS50908">
    <property type="entry name" value="RWD"/>
    <property type="match status" value="1"/>
</dbReference>
<dbReference type="SUPFAM" id="SSF56112">
    <property type="entry name" value="Protein kinase-like (PK-like)"/>
    <property type="match status" value="2"/>
</dbReference>
<dbReference type="OrthoDB" id="6778822at2759"/>
<comment type="catalytic activity">
    <reaction evidence="8">
        <text>L-threonyl-[protein] + ATP = O-phospho-L-threonyl-[protein] + ADP + H(+)</text>
        <dbReference type="Rhea" id="RHEA:46608"/>
        <dbReference type="Rhea" id="RHEA-COMP:11060"/>
        <dbReference type="Rhea" id="RHEA-COMP:11605"/>
        <dbReference type="ChEBI" id="CHEBI:15378"/>
        <dbReference type="ChEBI" id="CHEBI:30013"/>
        <dbReference type="ChEBI" id="CHEBI:30616"/>
        <dbReference type="ChEBI" id="CHEBI:61977"/>
        <dbReference type="ChEBI" id="CHEBI:456216"/>
        <dbReference type="EC" id="2.7.11.1"/>
    </reaction>
</comment>
<dbReference type="Gene3D" id="3.30.930.10">
    <property type="entry name" value="Bira Bifunctional Protein, Domain 2"/>
    <property type="match status" value="1"/>
</dbReference>
<dbReference type="GO" id="GO:0005524">
    <property type="term" value="F:ATP binding"/>
    <property type="evidence" value="ECO:0007669"/>
    <property type="project" value="UniProtKB-UniRule"/>
</dbReference>
<gene>
    <name evidence="16" type="ORF">CLUMA_CG000064</name>
</gene>
<keyword evidence="4 11" id="KW-0547">Nucleotide-binding</keyword>
<dbReference type="SMART" id="SM00220">
    <property type="entry name" value="S_TKc"/>
    <property type="match status" value="1"/>
</dbReference>
<evidence type="ECO:0000313" key="17">
    <source>
        <dbReference type="Proteomes" id="UP000183832"/>
    </source>
</evidence>
<dbReference type="InterPro" id="IPR050339">
    <property type="entry name" value="CC_SR_Kinase"/>
</dbReference>
<evidence type="ECO:0000259" key="15">
    <source>
        <dbReference type="PROSITE" id="PS50908"/>
    </source>
</evidence>
<dbReference type="SMART" id="SM00591">
    <property type="entry name" value="RWD"/>
    <property type="match status" value="1"/>
</dbReference>
<protein>
    <recommendedName>
        <fullName evidence="1">non-specific serine/threonine protein kinase</fullName>
        <ecNumber evidence="1">2.7.11.1</ecNumber>
    </recommendedName>
</protein>
<dbReference type="GO" id="GO:0005829">
    <property type="term" value="C:cytosol"/>
    <property type="evidence" value="ECO:0007669"/>
    <property type="project" value="TreeGrafter"/>
</dbReference>
<dbReference type="STRING" id="568069.A0A1J1HIV3"/>
<dbReference type="InterPro" id="IPR006575">
    <property type="entry name" value="RWD_dom"/>
</dbReference>
<feature type="region of interest" description="Disordered" evidence="13">
    <location>
        <begin position="181"/>
        <end position="208"/>
    </location>
</feature>
<keyword evidence="3" id="KW-0808">Transferase</keyword>
<reference evidence="16 17" key="1">
    <citation type="submission" date="2015-04" db="EMBL/GenBank/DDBJ databases">
        <authorList>
            <person name="Syromyatnikov M.Y."/>
            <person name="Popov V.N."/>
        </authorList>
    </citation>
    <scope>NUCLEOTIDE SEQUENCE [LARGE SCALE GENOMIC DNA]</scope>
</reference>
<dbReference type="PROSITE" id="PS00107">
    <property type="entry name" value="PROTEIN_KINASE_ATP"/>
    <property type="match status" value="1"/>
</dbReference>
<feature type="domain" description="Protein kinase" evidence="14">
    <location>
        <begin position="497"/>
        <end position="894"/>
    </location>
</feature>
<dbReference type="Pfam" id="PF05773">
    <property type="entry name" value="RWD"/>
    <property type="match status" value="1"/>
</dbReference>
<dbReference type="InterPro" id="IPR008271">
    <property type="entry name" value="Ser/Thr_kinase_AS"/>
</dbReference>
<dbReference type="GO" id="GO:0004694">
    <property type="term" value="F:eukaryotic translation initiation factor 2alpha kinase activity"/>
    <property type="evidence" value="ECO:0007669"/>
    <property type="project" value="InterPro"/>
</dbReference>
<dbReference type="InterPro" id="IPR011009">
    <property type="entry name" value="Kinase-like_dom_sf"/>
</dbReference>
<evidence type="ECO:0000256" key="5">
    <source>
        <dbReference type="ARBA" id="ARBA00022777"/>
    </source>
</evidence>
<evidence type="ECO:0000256" key="10">
    <source>
        <dbReference type="PIRSR" id="PIRSR000660-1"/>
    </source>
</evidence>
<evidence type="ECO:0000256" key="13">
    <source>
        <dbReference type="SAM" id="MobiDB-lite"/>
    </source>
</evidence>
<dbReference type="PROSITE" id="PS00108">
    <property type="entry name" value="PROTEIN_KINASE_ST"/>
    <property type="match status" value="1"/>
</dbReference>
<dbReference type="InterPro" id="IPR045864">
    <property type="entry name" value="aa-tRNA-synth_II/BPL/LPL"/>
</dbReference>
<dbReference type="GO" id="GO:0009893">
    <property type="term" value="P:positive regulation of metabolic process"/>
    <property type="evidence" value="ECO:0007669"/>
    <property type="project" value="UniProtKB-ARBA"/>
</dbReference>
<dbReference type="GO" id="GO:1990625">
    <property type="term" value="P:negative regulation of cytoplasmic translational initiation in response to stress"/>
    <property type="evidence" value="ECO:0007669"/>
    <property type="project" value="TreeGrafter"/>
</dbReference>
<proteinExistence type="inferred from homology"/>
<organism evidence="16 17">
    <name type="scientific">Clunio marinus</name>
    <dbReference type="NCBI Taxonomy" id="568069"/>
    <lineage>
        <taxon>Eukaryota</taxon>
        <taxon>Metazoa</taxon>
        <taxon>Ecdysozoa</taxon>
        <taxon>Arthropoda</taxon>
        <taxon>Hexapoda</taxon>
        <taxon>Insecta</taxon>
        <taxon>Pterygota</taxon>
        <taxon>Neoptera</taxon>
        <taxon>Endopterygota</taxon>
        <taxon>Diptera</taxon>
        <taxon>Nematocera</taxon>
        <taxon>Chironomoidea</taxon>
        <taxon>Chironomidae</taxon>
        <taxon>Clunio</taxon>
    </lineage>
</organism>